<dbReference type="AlphaFoldDB" id="A0A2C8F5H7"/>
<feature type="compositionally biased region" description="Low complexity" evidence="4">
    <location>
        <begin position="324"/>
        <end position="334"/>
    </location>
</feature>
<dbReference type="KEGG" id="pprf:DPRO_0755"/>
<feature type="chain" id="PRO_5012677230" description="Tetratricopeptide TPR_2 repeat protein" evidence="5">
    <location>
        <begin position="28"/>
        <end position="1078"/>
    </location>
</feature>
<dbReference type="InterPro" id="IPR011990">
    <property type="entry name" value="TPR-like_helical_dom_sf"/>
</dbReference>
<feature type="signal peptide" evidence="5">
    <location>
        <begin position="1"/>
        <end position="27"/>
    </location>
</feature>
<dbReference type="InterPro" id="IPR019734">
    <property type="entry name" value="TPR_rpt"/>
</dbReference>
<feature type="repeat" description="TPR" evidence="3">
    <location>
        <begin position="545"/>
        <end position="578"/>
    </location>
</feature>
<name>A0A2C8F5H7_9BACT</name>
<evidence type="ECO:0000256" key="3">
    <source>
        <dbReference type="PROSITE-ProRule" id="PRU00339"/>
    </source>
</evidence>
<protein>
    <recommendedName>
        <fullName evidence="8">Tetratricopeptide TPR_2 repeat protein</fullName>
    </recommendedName>
</protein>
<feature type="repeat" description="TPR" evidence="3">
    <location>
        <begin position="657"/>
        <end position="690"/>
    </location>
</feature>
<evidence type="ECO:0000256" key="1">
    <source>
        <dbReference type="ARBA" id="ARBA00022737"/>
    </source>
</evidence>
<evidence type="ECO:0008006" key="8">
    <source>
        <dbReference type="Google" id="ProtNLM"/>
    </source>
</evidence>
<evidence type="ECO:0000313" key="7">
    <source>
        <dbReference type="Proteomes" id="UP000219215"/>
    </source>
</evidence>
<evidence type="ECO:0000256" key="2">
    <source>
        <dbReference type="ARBA" id="ARBA00022803"/>
    </source>
</evidence>
<evidence type="ECO:0000313" key="6">
    <source>
        <dbReference type="EMBL" id="SOB57642.1"/>
    </source>
</evidence>
<feature type="region of interest" description="Disordered" evidence="4">
    <location>
        <begin position="211"/>
        <end position="373"/>
    </location>
</feature>
<feature type="compositionally biased region" description="Low complexity" evidence="4">
    <location>
        <begin position="150"/>
        <end position="161"/>
    </location>
</feature>
<feature type="compositionally biased region" description="Low complexity" evidence="4">
    <location>
        <begin position="227"/>
        <end position="245"/>
    </location>
</feature>
<feature type="compositionally biased region" description="Pro residues" evidence="4">
    <location>
        <begin position="343"/>
        <end position="357"/>
    </location>
</feature>
<dbReference type="SUPFAM" id="SSF48452">
    <property type="entry name" value="TPR-like"/>
    <property type="match status" value="3"/>
</dbReference>
<evidence type="ECO:0000256" key="4">
    <source>
        <dbReference type="SAM" id="MobiDB-lite"/>
    </source>
</evidence>
<accession>A0A2C8F5H7</accession>
<proteinExistence type="predicted"/>
<gene>
    <name evidence="6" type="ORF">DPRO_0755</name>
</gene>
<dbReference type="PROSITE" id="PS50005">
    <property type="entry name" value="TPR"/>
    <property type="match status" value="2"/>
</dbReference>
<keyword evidence="1" id="KW-0677">Repeat</keyword>
<dbReference type="Proteomes" id="UP000219215">
    <property type="component" value="Chromosome DPRO"/>
</dbReference>
<keyword evidence="2 3" id="KW-0802">TPR repeat</keyword>
<dbReference type="Gene3D" id="1.25.40.10">
    <property type="entry name" value="Tetratricopeptide repeat domain"/>
    <property type="match status" value="4"/>
</dbReference>
<dbReference type="InterPro" id="IPR051012">
    <property type="entry name" value="CellSynth/LPSAsmb/PSIAsmb"/>
</dbReference>
<dbReference type="EMBL" id="LT907975">
    <property type="protein sequence ID" value="SOB57642.1"/>
    <property type="molecule type" value="Genomic_DNA"/>
</dbReference>
<evidence type="ECO:0000256" key="5">
    <source>
        <dbReference type="SAM" id="SignalP"/>
    </source>
</evidence>
<dbReference type="Pfam" id="PF13174">
    <property type="entry name" value="TPR_6"/>
    <property type="match status" value="2"/>
</dbReference>
<dbReference type="SMART" id="SM00028">
    <property type="entry name" value="TPR"/>
    <property type="match status" value="6"/>
</dbReference>
<keyword evidence="7" id="KW-1185">Reference proteome</keyword>
<dbReference type="PANTHER" id="PTHR45586:SF1">
    <property type="entry name" value="LIPOPOLYSACCHARIDE ASSEMBLY PROTEIN B"/>
    <property type="match status" value="1"/>
</dbReference>
<organism evidence="6 7">
    <name type="scientific">Pseudodesulfovibrio profundus</name>
    <dbReference type="NCBI Taxonomy" id="57320"/>
    <lineage>
        <taxon>Bacteria</taxon>
        <taxon>Pseudomonadati</taxon>
        <taxon>Thermodesulfobacteriota</taxon>
        <taxon>Desulfovibrionia</taxon>
        <taxon>Desulfovibrionales</taxon>
        <taxon>Desulfovibrionaceae</taxon>
    </lineage>
</organism>
<feature type="compositionally biased region" description="Polar residues" evidence="4">
    <location>
        <begin position="276"/>
        <end position="286"/>
    </location>
</feature>
<feature type="region of interest" description="Disordered" evidence="4">
    <location>
        <begin position="137"/>
        <end position="196"/>
    </location>
</feature>
<feature type="region of interest" description="Disordered" evidence="4">
    <location>
        <begin position="402"/>
        <end position="422"/>
    </location>
</feature>
<feature type="compositionally biased region" description="Acidic residues" evidence="4">
    <location>
        <begin position="402"/>
        <end position="413"/>
    </location>
</feature>
<keyword evidence="5" id="KW-0732">Signal</keyword>
<sequence>MKNAIKMIQPWVLALIMGMLAASPALALRVNFSSQGDSDRLIFAFDSKQLPEFEVSRVGERELNISLPNGIWDSETKPTSKDFPGKLVESLRTTENGVELVTRTNAFGYINVATPGKPEFLLQIFRDPIGARWKAPVERQETVAPEADTPAENVTETEPVTAPEPQPAAPQNTAPQVQPAPQPAQPQAQGNGEGQRQPFFAVPYSVRNEVQAPGQASEPVSGATADPAPVQEEPVEPVAPQEPEVTYPPSSELRFKVSDSTPEEAGFAELAEESILDSTPAPSEQRGTVGAVTPPVDNGDIAEVQEPASGSGAAGGSVAPPPGSTAASAPTVSGQGQAGGTVSPPPSVVEGAPPPEPTAEEEALVQQTMENPTEQLSVQEQIALQEGGEGTPVPEEPVAAAEEELQAEADTAQEGEPQTQEQLDQAIRDKLYEAQSMMFSGALDNALPMFEDILKQPNIPDDVREETLFAVADIKKEMFKDQLDEKFSEITQAYIEAMNANPRSNRVPRSLLNLGLLNLRMGNFPEAKAYFKILQDKYPDDENIPSISYYWGEYYYNKGDYKKAADQFQYLIQTHPEHELVKQAAYYLADSLNKTGFVEQAFQIVDYIDKRWPDYYMENPQFLRLAGGVEMKLEKWPQAKNHFFTYYNINPEADGADLVLARIGDIYVRQGENDAARQVYQKAIKDFPDKDGGLISKMRLAEEGIYDEPAMAEMASVFDRPYNKRPENIYKEIVENHPDSPLAPIAQLKLAMWYAFNEQYPEALTAAQDFVDLYPEHQLVDRARTLGDSVFALAVPGMIEEERYGRIVRYWETYDFIGQEDTKVDDQTRLNVATSYWKVGQPEKALEIIKPFLQDKQIPGISDEALGLAVNIYLDDLAWQEIADLVAMAKKNWDLKPAQLRQLDYARAMSLQNLGQDNQAQAMWAELAKDMDVEPAFRAYAMYYMAKAAMERQDLRRVFVYAQEALTLLLQNDGDPEKIKDAVLMSIYATERSGRYEEALKWAKQYDEYISVDNPEWASTRFKLARIYRKAGAMEEWKQLLTDIIEKKPDSLQAQLAKSALDTYDLEQQVQQYQPGPR</sequence>
<reference evidence="7" key="1">
    <citation type="submission" date="2017-09" db="EMBL/GenBank/DDBJ databases">
        <authorList>
            <person name="Regsiter A."/>
            <person name="William W."/>
        </authorList>
    </citation>
    <scope>NUCLEOTIDE SEQUENCE [LARGE SCALE GENOMIC DNA]</scope>
    <source>
        <strain evidence="7">500-1</strain>
    </source>
</reference>
<dbReference type="Pfam" id="PF13432">
    <property type="entry name" value="TPR_16"/>
    <property type="match status" value="1"/>
</dbReference>
<dbReference type="PANTHER" id="PTHR45586">
    <property type="entry name" value="TPR REPEAT-CONTAINING PROTEIN PA4667"/>
    <property type="match status" value="1"/>
</dbReference>